<evidence type="ECO:0000313" key="4">
    <source>
        <dbReference type="Proteomes" id="UP000008721"/>
    </source>
</evidence>
<feature type="transmembrane region" description="Helical" evidence="2">
    <location>
        <begin position="46"/>
        <end position="69"/>
    </location>
</feature>
<protein>
    <submittedName>
        <fullName evidence="3">Uncharacterized protein</fullName>
    </submittedName>
</protein>
<name>E4TXL1_SULKY</name>
<accession>E4TXL1</accession>
<sequence length="272" mass="32226">MKISIIILTVFVLIHYFFFLFGGSITPEGINTNFYMDHNLTLEKKGVFGDFTSGHFSILAFIWLAYGIFIQSREFKLQREEFENQTEQFKEQNKLYSQQMKELEIQSIQNQFDRKISKLTALEKTIANQALVNNDIYVFINACQNNISMYQKLEKIKSIEKYIQLYDNIYEYTRINANIINLTDEIIILKKDIYDGLKISFLFLLIYLYNEEKNNNHTKLHQSSIQELVKLKIYQDISNLFTKNIHLDANKAINLLTDELINLDQINIFEKY</sequence>
<gene>
    <name evidence="3" type="ordered locus">Sulku_1257</name>
</gene>
<dbReference type="OrthoDB" id="7408523at2"/>
<feature type="coiled-coil region" evidence="1">
    <location>
        <begin position="72"/>
        <end position="106"/>
    </location>
</feature>
<dbReference type="RefSeq" id="WP_013460117.1">
    <property type="nucleotide sequence ID" value="NC_014762.1"/>
</dbReference>
<reference evidence="3 4" key="1">
    <citation type="journal article" date="2012" name="Stand. Genomic Sci.">
        <title>Complete genome sequence of the sulfur compounds oxidizing chemolithoautotroph Sulfuricurvum kujiense type strain (YK-1(T)).</title>
        <authorList>
            <person name="Han C."/>
            <person name="Kotsyurbenko O."/>
            <person name="Chertkov O."/>
            <person name="Held B."/>
            <person name="Lapidus A."/>
            <person name="Nolan M."/>
            <person name="Lucas S."/>
            <person name="Hammon N."/>
            <person name="Deshpande S."/>
            <person name="Cheng J.F."/>
            <person name="Tapia R."/>
            <person name="Goodwin L.A."/>
            <person name="Pitluck S."/>
            <person name="Liolios K."/>
            <person name="Pagani I."/>
            <person name="Ivanova N."/>
            <person name="Mavromatis K."/>
            <person name="Mikhailova N."/>
            <person name="Pati A."/>
            <person name="Chen A."/>
            <person name="Palaniappan K."/>
            <person name="Land M."/>
            <person name="Hauser L."/>
            <person name="Chang Y.J."/>
            <person name="Jeffries C.D."/>
            <person name="Brambilla E.M."/>
            <person name="Rohde M."/>
            <person name="Spring S."/>
            <person name="Sikorski J."/>
            <person name="Goker M."/>
            <person name="Woyke T."/>
            <person name="Bristow J."/>
            <person name="Eisen J.A."/>
            <person name="Markowitz V."/>
            <person name="Hugenholtz P."/>
            <person name="Kyrpides N.C."/>
            <person name="Klenk H.P."/>
            <person name="Detter J.C."/>
        </authorList>
    </citation>
    <scope>NUCLEOTIDE SEQUENCE [LARGE SCALE GENOMIC DNA]</scope>
    <source>
        <strain evidence="4">ATCC BAA-921 / DSM 16994 / JCM 11577 / YK-1</strain>
    </source>
</reference>
<feature type="transmembrane region" description="Helical" evidence="2">
    <location>
        <begin position="5"/>
        <end position="26"/>
    </location>
</feature>
<keyword evidence="2" id="KW-0812">Transmembrane</keyword>
<keyword evidence="4" id="KW-1185">Reference proteome</keyword>
<keyword evidence="1" id="KW-0175">Coiled coil</keyword>
<proteinExistence type="predicted"/>
<dbReference type="EMBL" id="CP002355">
    <property type="protein sequence ID" value="ADR33920.1"/>
    <property type="molecule type" value="Genomic_DNA"/>
</dbReference>
<evidence type="ECO:0000256" key="1">
    <source>
        <dbReference type="SAM" id="Coils"/>
    </source>
</evidence>
<evidence type="ECO:0000313" key="3">
    <source>
        <dbReference type="EMBL" id="ADR33920.1"/>
    </source>
</evidence>
<keyword evidence="2" id="KW-1133">Transmembrane helix</keyword>
<dbReference type="AlphaFoldDB" id="E4TXL1"/>
<dbReference type="HOGENOM" id="CLU_1022795_0_0_7"/>
<dbReference type="KEGG" id="sku:Sulku_1257"/>
<dbReference type="STRING" id="709032.Sulku_1257"/>
<evidence type="ECO:0000256" key="2">
    <source>
        <dbReference type="SAM" id="Phobius"/>
    </source>
</evidence>
<dbReference type="Proteomes" id="UP000008721">
    <property type="component" value="Chromosome"/>
</dbReference>
<keyword evidence="2" id="KW-0472">Membrane</keyword>
<organism evidence="3 4">
    <name type="scientific">Sulfuricurvum kujiense (strain ATCC BAA-921 / DSM 16994 / JCM 11577 / YK-1)</name>
    <dbReference type="NCBI Taxonomy" id="709032"/>
    <lineage>
        <taxon>Bacteria</taxon>
        <taxon>Pseudomonadati</taxon>
        <taxon>Campylobacterota</taxon>
        <taxon>Epsilonproteobacteria</taxon>
        <taxon>Campylobacterales</taxon>
        <taxon>Sulfurimonadaceae</taxon>
        <taxon>Sulfuricurvum</taxon>
    </lineage>
</organism>